<comment type="caution">
    <text evidence="3">The sequence shown here is derived from an EMBL/GenBank/DDBJ whole genome shotgun (WGS) entry which is preliminary data.</text>
</comment>
<protein>
    <submittedName>
        <fullName evidence="3">Uncharacterized protein</fullName>
    </submittedName>
</protein>
<sequence>MPAHYGAAGPSPEPGLPCRPRVFSASKLIYEESLDRRKCLRLHRLEAHRRTTPQETEMIWFILALFAIAALAPLIGADTRDGRDWQRSEPDPYEVRTRDSRVPAFAARERAAAHRPTPVVG</sequence>
<dbReference type="EMBL" id="BOOJ01000005">
    <property type="protein sequence ID" value="GIH89700.1"/>
    <property type="molecule type" value="Genomic_DNA"/>
</dbReference>
<feature type="region of interest" description="Disordered" evidence="1">
    <location>
        <begin position="79"/>
        <end position="100"/>
    </location>
</feature>
<evidence type="ECO:0000256" key="2">
    <source>
        <dbReference type="SAM" id="Phobius"/>
    </source>
</evidence>
<name>A0A8J3SAJ4_9ACTN</name>
<reference evidence="3 4" key="1">
    <citation type="submission" date="2021-01" db="EMBL/GenBank/DDBJ databases">
        <title>Whole genome shotgun sequence of Planobispora siamensis NBRC 107568.</title>
        <authorList>
            <person name="Komaki H."/>
            <person name="Tamura T."/>
        </authorList>
    </citation>
    <scope>NUCLEOTIDE SEQUENCE [LARGE SCALE GENOMIC DNA]</scope>
    <source>
        <strain evidence="3 4">NBRC 107568</strain>
    </source>
</reference>
<organism evidence="3 4">
    <name type="scientific">Planobispora siamensis</name>
    <dbReference type="NCBI Taxonomy" id="936338"/>
    <lineage>
        <taxon>Bacteria</taxon>
        <taxon>Bacillati</taxon>
        <taxon>Actinomycetota</taxon>
        <taxon>Actinomycetes</taxon>
        <taxon>Streptosporangiales</taxon>
        <taxon>Streptosporangiaceae</taxon>
        <taxon>Planobispora</taxon>
    </lineage>
</organism>
<dbReference type="AlphaFoldDB" id="A0A8J3SAJ4"/>
<accession>A0A8J3SAJ4</accession>
<evidence type="ECO:0000313" key="3">
    <source>
        <dbReference type="EMBL" id="GIH89700.1"/>
    </source>
</evidence>
<evidence type="ECO:0000256" key="1">
    <source>
        <dbReference type="SAM" id="MobiDB-lite"/>
    </source>
</evidence>
<feature type="transmembrane region" description="Helical" evidence="2">
    <location>
        <begin position="58"/>
        <end position="77"/>
    </location>
</feature>
<dbReference type="Proteomes" id="UP000619788">
    <property type="component" value="Unassembled WGS sequence"/>
</dbReference>
<keyword evidence="2" id="KW-1133">Transmembrane helix</keyword>
<evidence type="ECO:0000313" key="4">
    <source>
        <dbReference type="Proteomes" id="UP000619788"/>
    </source>
</evidence>
<keyword evidence="2" id="KW-0472">Membrane</keyword>
<keyword evidence="2" id="KW-0812">Transmembrane</keyword>
<gene>
    <name evidence="3" type="ORF">Psi01_03300</name>
</gene>
<proteinExistence type="predicted"/>
<keyword evidence="4" id="KW-1185">Reference proteome</keyword>